<dbReference type="Gene3D" id="3.30.70.100">
    <property type="match status" value="1"/>
</dbReference>
<dbReference type="Pfam" id="PF00403">
    <property type="entry name" value="HMA"/>
    <property type="match status" value="1"/>
</dbReference>
<dbReference type="PATRIC" id="fig|1347342.6.peg.3264"/>
<reference evidence="4 5" key="1">
    <citation type="journal article" date="2013" name="Appl. Environ. Microbiol.">
        <title>The genome of the alga-associated marine flavobacterium Formosa agariphila KMM 3901T reveals a broad potential for degradation of algal polysaccharides.</title>
        <authorList>
            <person name="Mann A.J."/>
            <person name="Hahnke R.L."/>
            <person name="Huang S."/>
            <person name="Werner J."/>
            <person name="Xing P."/>
            <person name="Barbeyron T."/>
            <person name="Huettel B."/>
            <person name="Stueber K."/>
            <person name="Reinhardt R."/>
            <person name="Harder J."/>
            <person name="Gloeckner F.O."/>
            <person name="Amann R.I."/>
            <person name="Teeling H."/>
        </authorList>
    </citation>
    <scope>NUCLEOTIDE SEQUENCE [LARGE SCALE GENOMIC DNA]</scope>
    <source>
        <strain evidence="5">DSM 15362 / KCTC 12365 / LMG 23005 / KMM 3901</strain>
    </source>
</reference>
<dbReference type="CDD" id="cd00371">
    <property type="entry name" value="HMA"/>
    <property type="match status" value="1"/>
</dbReference>
<keyword evidence="1" id="KW-0479">Metal-binding</keyword>
<evidence type="ECO:0000256" key="2">
    <source>
        <dbReference type="SAM" id="SignalP"/>
    </source>
</evidence>
<dbReference type="Proteomes" id="UP000016160">
    <property type="component" value="Chromosome"/>
</dbReference>
<evidence type="ECO:0000313" key="4">
    <source>
        <dbReference type="EMBL" id="CDF80948.1"/>
    </source>
</evidence>
<dbReference type="GO" id="GO:0046872">
    <property type="term" value="F:metal ion binding"/>
    <property type="evidence" value="ECO:0007669"/>
    <property type="project" value="UniProtKB-KW"/>
</dbReference>
<keyword evidence="5" id="KW-1185">Reference proteome</keyword>
<dbReference type="AlphaFoldDB" id="T2KR08"/>
<dbReference type="InterPro" id="IPR006121">
    <property type="entry name" value="HMA_dom"/>
</dbReference>
<feature type="chain" id="PRO_5004602944" evidence="2">
    <location>
        <begin position="26"/>
        <end position="182"/>
    </location>
</feature>
<feature type="domain" description="HMA" evidence="3">
    <location>
        <begin position="52"/>
        <end position="119"/>
    </location>
</feature>
<dbReference type="InterPro" id="IPR036163">
    <property type="entry name" value="HMA_dom_sf"/>
</dbReference>
<protein>
    <submittedName>
        <fullName evidence="4">Heavy metal transport/detoxification protein</fullName>
    </submittedName>
</protein>
<feature type="signal peptide" evidence="2">
    <location>
        <begin position="1"/>
        <end position="25"/>
    </location>
</feature>
<name>T2KR08_FORAG</name>
<evidence type="ECO:0000256" key="1">
    <source>
        <dbReference type="ARBA" id="ARBA00022723"/>
    </source>
</evidence>
<dbReference type="FunFam" id="3.30.70.100:FF:000001">
    <property type="entry name" value="ATPase copper transporting beta"/>
    <property type="match status" value="1"/>
</dbReference>
<organism evidence="4 5">
    <name type="scientific">Formosa agariphila (strain DSM 15362 / KCTC 12365 / LMG 23005 / KMM 3901 / M-2Alg 35-1)</name>
    <dbReference type="NCBI Taxonomy" id="1347342"/>
    <lineage>
        <taxon>Bacteria</taxon>
        <taxon>Pseudomonadati</taxon>
        <taxon>Bacteroidota</taxon>
        <taxon>Flavobacteriia</taxon>
        <taxon>Flavobacteriales</taxon>
        <taxon>Flavobacteriaceae</taxon>
        <taxon>Formosa</taxon>
    </lineage>
</organism>
<sequence length="182" mass="19483">MKHFKILFAVLLLSAVSFSCKNKSAEPEIKTVETAAPTEAVAKTIDPNATYAKAEFTIEGMTCQIGCANTIEKKLSKLDGIKSATVSFDKKLAMVEYDVAKVNATTLEETVTKAGEMYSVTDMKTVDTFDTTTTNETETSKQMTCKGDCEGTCDGDCKKKSEDVAMACSADGKEGCCASKKA</sequence>
<evidence type="ECO:0000313" key="5">
    <source>
        <dbReference type="Proteomes" id="UP000016160"/>
    </source>
</evidence>
<dbReference type="OrthoDB" id="1178902at2"/>
<keyword evidence="2" id="KW-0732">Signal</keyword>
<evidence type="ECO:0000259" key="3">
    <source>
        <dbReference type="PROSITE" id="PS50846"/>
    </source>
</evidence>
<dbReference type="STRING" id="1347342.BN863_32360"/>
<gene>
    <name evidence="4" type="ORF">BN863_32360</name>
</gene>
<dbReference type="HOGENOM" id="CLU_134973_1_0_10"/>
<dbReference type="RefSeq" id="WP_038532331.1">
    <property type="nucleotide sequence ID" value="NZ_HG315671.1"/>
</dbReference>
<dbReference type="PROSITE" id="PS50846">
    <property type="entry name" value="HMA_2"/>
    <property type="match status" value="1"/>
</dbReference>
<accession>T2KR08</accession>
<proteinExistence type="predicted"/>
<dbReference type="eggNOG" id="COG2608">
    <property type="taxonomic scope" value="Bacteria"/>
</dbReference>
<dbReference type="PROSITE" id="PS51257">
    <property type="entry name" value="PROKAR_LIPOPROTEIN"/>
    <property type="match status" value="1"/>
</dbReference>
<dbReference type="EMBL" id="HG315671">
    <property type="protein sequence ID" value="CDF80948.1"/>
    <property type="molecule type" value="Genomic_DNA"/>
</dbReference>
<dbReference type="SUPFAM" id="SSF55008">
    <property type="entry name" value="HMA, heavy metal-associated domain"/>
    <property type="match status" value="1"/>
</dbReference>